<name>A0A1D8JFM9_9BACL</name>
<dbReference type="Pfam" id="PF07849">
    <property type="entry name" value="DUF1641"/>
    <property type="match status" value="1"/>
</dbReference>
<sequence length="160" mass="17161">MATPITSINMHKQTPEEMQQEKLAELQSLLTEQDEAINKILEITGELNNGGILDAVQAMVKAKDQIAGIAVDQVSREPVTNLIKHVMNASAGLSAIDPEISAKLVDSVKSGLHEAELYNGNNESIGVLDVLKSLNDPDVNRAVKFGLNFLKGMGKGLDGK</sequence>
<dbReference type="Proteomes" id="UP000185746">
    <property type="component" value="Chromosome"/>
</dbReference>
<evidence type="ECO:0000313" key="1">
    <source>
        <dbReference type="EMBL" id="AOV07511.1"/>
    </source>
</evidence>
<organism evidence="1 2">
    <name type="scientific">Sporosarcina ureilytica</name>
    <dbReference type="NCBI Taxonomy" id="298596"/>
    <lineage>
        <taxon>Bacteria</taxon>
        <taxon>Bacillati</taxon>
        <taxon>Bacillota</taxon>
        <taxon>Bacilli</taxon>
        <taxon>Bacillales</taxon>
        <taxon>Caryophanaceae</taxon>
        <taxon>Sporosarcina</taxon>
    </lineage>
</organism>
<dbReference type="PANTHER" id="PTHR38433">
    <property type="match status" value="1"/>
</dbReference>
<reference evidence="1 2" key="1">
    <citation type="submission" date="2016-09" db="EMBL/GenBank/DDBJ databases">
        <title>Complete genome sequence of the Lysinibacillus sphaericus LMG 22257, a specie of Bacillus with ureolytic activity that can effectively biodeposit calcium carbonate.</title>
        <authorList>
            <person name="Yan W."/>
        </authorList>
    </citation>
    <scope>NUCLEOTIDE SEQUENCE [LARGE SCALE GENOMIC DNA]</scope>
    <source>
        <strain evidence="1 2">LMG 22257</strain>
    </source>
</reference>
<accession>A0A1D8JFM9</accession>
<gene>
    <name evidence="1" type="ORF">BI350_08175</name>
</gene>
<dbReference type="KEGG" id="surl:BI350_08175"/>
<keyword evidence="2" id="KW-1185">Reference proteome</keyword>
<dbReference type="AlphaFoldDB" id="A0A1D8JFM9"/>
<protein>
    <recommendedName>
        <fullName evidence="3">DUF1641 domain-containing protein</fullName>
    </recommendedName>
</protein>
<evidence type="ECO:0000313" key="2">
    <source>
        <dbReference type="Proteomes" id="UP000185746"/>
    </source>
</evidence>
<dbReference type="EMBL" id="CP017560">
    <property type="protein sequence ID" value="AOV07511.1"/>
    <property type="molecule type" value="Genomic_DNA"/>
</dbReference>
<dbReference type="RefSeq" id="WP_075527642.1">
    <property type="nucleotide sequence ID" value="NZ_CP017560.1"/>
</dbReference>
<dbReference type="PANTHER" id="PTHR38433:SF1">
    <property type="entry name" value="DUF1641 DOMAIN-CONTAINING PROTEIN"/>
    <property type="match status" value="1"/>
</dbReference>
<proteinExistence type="predicted"/>
<dbReference type="InterPro" id="IPR012440">
    <property type="entry name" value="DUF1641"/>
</dbReference>
<evidence type="ECO:0008006" key="3">
    <source>
        <dbReference type="Google" id="ProtNLM"/>
    </source>
</evidence>